<feature type="region of interest" description="Disordered" evidence="3">
    <location>
        <begin position="386"/>
        <end position="413"/>
    </location>
</feature>
<name>A0AAD5TDP6_9FUNG</name>
<evidence type="ECO:0000313" key="4">
    <source>
        <dbReference type="EMBL" id="KAJ3172858.1"/>
    </source>
</evidence>
<dbReference type="PANTHER" id="PTHR32123">
    <property type="entry name" value="BICD FAMILY-LIKE CARGO ADAPTER"/>
    <property type="match status" value="1"/>
</dbReference>
<organism evidence="4 5">
    <name type="scientific">Geranomyces variabilis</name>
    <dbReference type="NCBI Taxonomy" id="109894"/>
    <lineage>
        <taxon>Eukaryota</taxon>
        <taxon>Fungi</taxon>
        <taxon>Fungi incertae sedis</taxon>
        <taxon>Chytridiomycota</taxon>
        <taxon>Chytridiomycota incertae sedis</taxon>
        <taxon>Chytridiomycetes</taxon>
        <taxon>Spizellomycetales</taxon>
        <taxon>Powellomycetaceae</taxon>
        <taxon>Geranomyces</taxon>
    </lineage>
</organism>
<feature type="compositionally biased region" description="Acidic residues" evidence="3">
    <location>
        <begin position="477"/>
        <end position="494"/>
    </location>
</feature>
<sequence>MAMLVMRPQPNTQPPDDPKPQSHDYQLLCAQLRQQLQDKDKDLLLAAEIGQNLLKANEGLSQALSAQRSCEHCANLTNSAAAKSVNRKLRRRSSSQRVEEAAVLEHLSDNPAHSAPDAVTSSPVLPRRGSPVTHYVAASPRRMKSDDFRWPGSPGLSCRSSGGNGGSGGGNNSDAAPIPPPPRMLKHRSVSCASDLANADYYIVTLEAEYAEACAQVAKLQSRLREETHALARRAETSEGAVADLRTELAAVTDELEQLRVEKRTLVRQIKSERREQTWFETEDRDRVAKLLEKLREAEEEAARESSARAALEDNLKRCLYELDELRGQSADLAGAAKENLALNQLCERQTSHIKELQEQLESLRASYTAVTAELDAKATPLPIGCPILSPSPESIPTSSSSPSFSPPPTNPFKELASARFGAASLLEPAAPVFGQIYDRVAGPMYLSPLDIRRSLRSEMRQSRRASGASASGKGDEGDDNDREEEEGEGEGDDVYVTPLGTPLRSRAVSEDGEHGKYQDTDDVSLPPAAEAPADQALNRRPRQPRHHGVRPASVGSASPLSSRTSSPTTPSPSPARRFFSPTFANPHDLFMTPSSPALSHVARDKRQFNFQYLEPHHPQNHYLHINNNNDNDTTQHSNDDRTVTRGGPAWGSPPSRRRTSMASSIGSTDEEEGMLNGGTALLSLLWKLKEWVVPGS</sequence>
<keyword evidence="5" id="KW-1185">Reference proteome</keyword>
<feature type="compositionally biased region" description="Low complexity" evidence="3">
    <location>
        <begin position="387"/>
        <end position="404"/>
    </location>
</feature>
<feature type="region of interest" description="Disordered" evidence="3">
    <location>
        <begin position="105"/>
        <end position="183"/>
    </location>
</feature>
<feature type="compositionally biased region" description="Gly residues" evidence="3">
    <location>
        <begin position="162"/>
        <end position="171"/>
    </location>
</feature>
<accession>A0AAD5TDP6</accession>
<dbReference type="PANTHER" id="PTHR32123:SF9">
    <property type="entry name" value="PROTEIN SPINDLY"/>
    <property type="match status" value="1"/>
</dbReference>
<evidence type="ECO:0000256" key="3">
    <source>
        <dbReference type="SAM" id="MobiDB-lite"/>
    </source>
</evidence>
<feature type="compositionally biased region" description="Basic residues" evidence="3">
    <location>
        <begin position="540"/>
        <end position="550"/>
    </location>
</feature>
<evidence type="ECO:0000313" key="5">
    <source>
        <dbReference type="Proteomes" id="UP001212152"/>
    </source>
</evidence>
<gene>
    <name evidence="4" type="ORF">HDU87_007782</name>
</gene>
<dbReference type="Proteomes" id="UP001212152">
    <property type="component" value="Unassembled WGS sequence"/>
</dbReference>
<evidence type="ECO:0000256" key="1">
    <source>
        <dbReference type="ARBA" id="ARBA00023054"/>
    </source>
</evidence>
<feature type="region of interest" description="Disordered" evidence="3">
    <location>
        <begin position="620"/>
        <end position="675"/>
    </location>
</feature>
<evidence type="ECO:0000256" key="2">
    <source>
        <dbReference type="SAM" id="Coils"/>
    </source>
</evidence>
<proteinExistence type="predicted"/>
<feature type="compositionally biased region" description="Basic and acidic residues" evidence="3">
    <location>
        <begin position="508"/>
        <end position="520"/>
    </location>
</feature>
<keyword evidence="1 2" id="KW-0175">Coiled coil</keyword>
<dbReference type="InterPro" id="IPR051149">
    <property type="entry name" value="Spindly/BICDR_Dynein_Adapter"/>
</dbReference>
<feature type="region of interest" description="Disordered" evidence="3">
    <location>
        <begin position="1"/>
        <end position="23"/>
    </location>
</feature>
<comment type="caution">
    <text evidence="4">The sequence shown here is derived from an EMBL/GenBank/DDBJ whole genome shotgun (WGS) entry which is preliminary data.</text>
</comment>
<protein>
    <submittedName>
        <fullName evidence="4">Uncharacterized protein</fullName>
    </submittedName>
</protein>
<dbReference type="AlphaFoldDB" id="A0AAD5TDP6"/>
<feature type="compositionally biased region" description="Low complexity" evidence="3">
    <location>
        <begin position="557"/>
        <end position="581"/>
    </location>
</feature>
<reference evidence="4" key="1">
    <citation type="submission" date="2020-05" db="EMBL/GenBank/DDBJ databases">
        <title>Phylogenomic resolution of chytrid fungi.</title>
        <authorList>
            <person name="Stajich J.E."/>
            <person name="Amses K."/>
            <person name="Simmons R."/>
            <person name="Seto K."/>
            <person name="Myers J."/>
            <person name="Bonds A."/>
            <person name="Quandt C.A."/>
            <person name="Barry K."/>
            <person name="Liu P."/>
            <person name="Grigoriev I."/>
            <person name="Longcore J.E."/>
            <person name="James T.Y."/>
        </authorList>
    </citation>
    <scope>NUCLEOTIDE SEQUENCE</scope>
    <source>
        <strain evidence="4">JEL0379</strain>
    </source>
</reference>
<feature type="region of interest" description="Disordered" evidence="3">
    <location>
        <begin position="458"/>
        <end position="581"/>
    </location>
</feature>
<feature type="coiled-coil region" evidence="2">
    <location>
        <begin position="203"/>
        <end position="374"/>
    </location>
</feature>
<dbReference type="EMBL" id="JADGJQ010000074">
    <property type="protein sequence ID" value="KAJ3172858.1"/>
    <property type="molecule type" value="Genomic_DNA"/>
</dbReference>